<accession>A0A086PBS6</accession>
<evidence type="ECO:0000313" key="2">
    <source>
        <dbReference type="EMBL" id="KFG90844.1"/>
    </source>
</evidence>
<dbReference type="InterPro" id="IPR045886">
    <property type="entry name" value="ThiF/MoeB/HesA"/>
</dbReference>
<dbReference type="OrthoDB" id="2746358at2"/>
<feature type="domain" description="THIF-type NAD/FAD binding fold" evidence="1">
    <location>
        <begin position="9"/>
        <end position="236"/>
    </location>
</feature>
<dbReference type="PANTHER" id="PTHR43267:SF1">
    <property type="entry name" value="TRNA THREONYLCARBAMOYLADENOSINE DEHYDRATASE"/>
    <property type="match status" value="1"/>
</dbReference>
<dbReference type="STRING" id="76947.GCA_002080435_03972"/>
<evidence type="ECO:0000259" key="1">
    <source>
        <dbReference type="Pfam" id="PF00899"/>
    </source>
</evidence>
<gene>
    <name evidence="2" type="ORF">BV98_001375</name>
</gene>
<proteinExistence type="predicted"/>
<dbReference type="SUPFAM" id="SSF69572">
    <property type="entry name" value="Activating enzymes of the ubiquitin-like proteins"/>
    <property type="match status" value="1"/>
</dbReference>
<dbReference type="Proteomes" id="UP000024284">
    <property type="component" value="Unassembled WGS sequence"/>
</dbReference>
<dbReference type="InterPro" id="IPR000594">
    <property type="entry name" value="ThiF_NAD_FAD-bd"/>
</dbReference>
<sequence length="295" mass="32162">MTWLDRQSFLGAGSDKRLGALTIGIVGLGGGGSHIAQQLAHVGIGHFVLVDDDEIDETNLNRLVGGTRIDVDAKARKVDIAERLIRMVNPTAHILTVAQKWQQAVDALSACDLIFGCLDNVRGKDELEGFCRRLLIPYIDQGMDVHAIDEHYLIAGQVVLSVPGGPCLRCLGIVTEEALEEEARNYGAAGGKPQVIWPNGVLASTAVGLFLQLVTPWHRSVVTGAALEYDGNAHSVQASDRFRRLKGRPCLHRPTDELGDPGFDVRRLMEKPSSQPSADAPRISLILRLWRLVCR</sequence>
<dbReference type="GO" id="GO:0008641">
    <property type="term" value="F:ubiquitin-like modifier activating enzyme activity"/>
    <property type="evidence" value="ECO:0007669"/>
    <property type="project" value="InterPro"/>
</dbReference>
<protein>
    <submittedName>
        <fullName evidence="2">UBA/THIF-type NAD/FAD binding protein</fullName>
    </submittedName>
</protein>
<dbReference type="eggNOG" id="COG0476">
    <property type="taxonomic scope" value="Bacteria"/>
</dbReference>
<evidence type="ECO:0000313" key="3">
    <source>
        <dbReference type="Proteomes" id="UP000024284"/>
    </source>
</evidence>
<keyword evidence="3" id="KW-1185">Reference proteome</keyword>
<dbReference type="Gene3D" id="3.40.50.720">
    <property type="entry name" value="NAD(P)-binding Rossmann-like Domain"/>
    <property type="match status" value="1"/>
</dbReference>
<dbReference type="RefSeq" id="WP_081570588.1">
    <property type="nucleotide sequence ID" value="NZ_BCZD01000045.1"/>
</dbReference>
<dbReference type="Pfam" id="PF00899">
    <property type="entry name" value="ThiF"/>
    <property type="match status" value="1"/>
</dbReference>
<name>A0A086PBS6_SPHHM</name>
<dbReference type="InterPro" id="IPR035985">
    <property type="entry name" value="Ubiquitin-activating_enz"/>
</dbReference>
<organism evidence="2 3">
    <name type="scientific">Sphingobium herbicidovorans (strain ATCC 700291 / DSM 11019 / CCUG 56400 / KCTC 2939 / LMG 18315 / NBRC 16415 / MH)</name>
    <name type="common">Sphingomonas herbicidovorans</name>
    <dbReference type="NCBI Taxonomy" id="1219045"/>
    <lineage>
        <taxon>Bacteria</taxon>
        <taxon>Pseudomonadati</taxon>
        <taxon>Pseudomonadota</taxon>
        <taxon>Alphaproteobacteria</taxon>
        <taxon>Sphingomonadales</taxon>
        <taxon>Sphingomonadaceae</taxon>
        <taxon>Sphingobium</taxon>
    </lineage>
</organism>
<dbReference type="AlphaFoldDB" id="A0A086PBS6"/>
<dbReference type="PANTHER" id="PTHR43267">
    <property type="entry name" value="TRNA THREONYLCARBAMOYLADENOSINE DEHYDRATASE"/>
    <property type="match status" value="1"/>
</dbReference>
<reference evidence="2" key="1">
    <citation type="submission" date="2014-08" db="EMBL/GenBank/DDBJ databases">
        <title>Draft genome sequences of Sphingobium herbicidovorans.</title>
        <authorList>
            <person name="Gan H.M."/>
            <person name="Gan H.Y."/>
            <person name="Savka M.A."/>
        </authorList>
    </citation>
    <scope>NUCLEOTIDE SEQUENCE [LARGE SCALE GENOMIC DNA]</scope>
    <source>
        <strain evidence="2">NBRC 16415</strain>
    </source>
</reference>
<dbReference type="GO" id="GO:0061504">
    <property type="term" value="P:cyclic threonylcarbamoyladenosine biosynthetic process"/>
    <property type="evidence" value="ECO:0007669"/>
    <property type="project" value="TreeGrafter"/>
</dbReference>
<dbReference type="EMBL" id="JFZA02000010">
    <property type="protein sequence ID" value="KFG90844.1"/>
    <property type="molecule type" value="Genomic_DNA"/>
</dbReference>
<dbReference type="GO" id="GO:0061503">
    <property type="term" value="F:tRNA threonylcarbamoyladenosine dehydratase"/>
    <property type="evidence" value="ECO:0007669"/>
    <property type="project" value="TreeGrafter"/>
</dbReference>
<comment type="caution">
    <text evidence="2">The sequence shown here is derived from an EMBL/GenBank/DDBJ whole genome shotgun (WGS) entry which is preliminary data.</text>
</comment>